<evidence type="ECO:0000256" key="2">
    <source>
        <dbReference type="ARBA" id="ARBA00023235"/>
    </source>
</evidence>
<dbReference type="SUPFAM" id="SSF50891">
    <property type="entry name" value="Cyclophilin-like"/>
    <property type="match status" value="1"/>
</dbReference>
<keyword evidence="2 3" id="KW-0413">Isomerase</keyword>
<feature type="domain" description="PPIase cyclophilin-type" evidence="4">
    <location>
        <begin position="106"/>
        <end position="261"/>
    </location>
</feature>
<dbReference type="PRINTS" id="PR00153">
    <property type="entry name" value="CSAPPISMRASE"/>
</dbReference>
<dbReference type="InterPro" id="IPR044665">
    <property type="entry name" value="E_coli_cyclophilin_A-like"/>
</dbReference>
<gene>
    <name evidence="5" type="primary">ppiB-2</name>
    <name evidence="5" type="ORF">HLUCCA11_20300</name>
</gene>
<keyword evidence="1 3" id="KW-0697">Rotamase</keyword>
<evidence type="ECO:0000313" key="5">
    <source>
        <dbReference type="EMBL" id="KPQ32916.1"/>
    </source>
</evidence>
<evidence type="ECO:0000313" key="6">
    <source>
        <dbReference type="Proteomes" id="UP000050465"/>
    </source>
</evidence>
<evidence type="ECO:0000256" key="1">
    <source>
        <dbReference type="ARBA" id="ARBA00023110"/>
    </source>
</evidence>
<organism evidence="5 6">
    <name type="scientific">Phormidesmis priestleyi Ana</name>
    <dbReference type="NCBI Taxonomy" id="1666911"/>
    <lineage>
        <taxon>Bacteria</taxon>
        <taxon>Bacillati</taxon>
        <taxon>Cyanobacteriota</taxon>
        <taxon>Cyanophyceae</taxon>
        <taxon>Leptolyngbyales</taxon>
        <taxon>Leptolyngbyaceae</taxon>
        <taxon>Phormidesmis</taxon>
    </lineage>
</organism>
<evidence type="ECO:0000259" key="4">
    <source>
        <dbReference type="PROSITE" id="PS50072"/>
    </source>
</evidence>
<dbReference type="Proteomes" id="UP000050465">
    <property type="component" value="Unassembled WGS sequence"/>
</dbReference>
<comment type="caution">
    <text evidence="5">The sequence shown here is derived from an EMBL/GenBank/DDBJ whole genome shotgun (WGS) entry which is preliminary data.</text>
</comment>
<protein>
    <recommendedName>
        <fullName evidence="3">Peptidyl-prolyl cis-trans isomerase</fullName>
        <shortName evidence="3">PPIase</shortName>
        <ecNumber evidence="3">5.2.1.8</ecNumber>
    </recommendedName>
</protein>
<dbReference type="Pfam" id="PF00160">
    <property type="entry name" value="Pro_isomerase"/>
    <property type="match status" value="1"/>
</dbReference>
<dbReference type="EC" id="5.2.1.8" evidence="3"/>
<dbReference type="GO" id="GO:0003755">
    <property type="term" value="F:peptidyl-prolyl cis-trans isomerase activity"/>
    <property type="evidence" value="ECO:0007669"/>
    <property type="project" value="UniProtKB-UniRule"/>
</dbReference>
<dbReference type="PROSITE" id="PS50072">
    <property type="entry name" value="CSA_PPIASE_2"/>
    <property type="match status" value="1"/>
</dbReference>
<comment type="function">
    <text evidence="3">PPIases accelerate the folding of proteins. It catalyzes the cis-trans isomerization of proline imidic peptide bonds in oligopeptides.</text>
</comment>
<name>A0A0P7ZJ56_9CYAN</name>
<proteinExistence type="inferred from homology"/>
<dbReference type="PANTHER" id="PTHR43246">
    <property type="entry name" value="PEPTIDYL-PROLYL CIS-TRANS ISOMERASE CYP38, CHLOROPLASTIC"/>
    <property type="match status" value="1"/>
</dbReference>
<comment type="catalytic activity">
    <reaction evidence="3">
        <text>[protein]-peptidylproline (omega=180) = [protein]-peptidylproline (omega=0)</text>
        <dbReference type="Rhea" id="RHEA:16237"/>
        <dbReference type="Rhea" id="RHEA-COMP:10747"/>
        <dbReference type="Rhea" id="RHEA-COMP:10748"/>
        <dbReference type="ChEBI" id="CHEBI:83833"/>
        <dbReference type="ChEBI" id="CHEBI:83834"/>
        <dbReference type="EC" id="5.2.1.8"/>
    </reaction>
</comment>
<dbReference type="InterPro" id="IPR002130">
    <property type="entry name" value="Cyclophilin-type_PPIase_dom"/>
</dbReference>
<dbReference type="EMBL" id="LJZR01000043">
    <property type="protein sequence ID" value="KPQ32916.1"/>
    <property type="molecule type" value="Genomic_DNA"/>
</dbReference>
<sequence length="290" mass="30400">MTFGMTLGMRFNALIRGWSRDLGRGRRGLSKGLNAGLSKGPSGWVALLAIALLIGGCSQPDTPVANNLPEPEVAVAVTPSVDELTAGLPKLNGKATVEILVGNKPIVVELDGDKAPYTAGNFVDLAMKGVYDGTVFHRVVRSPDPFVIQGGDPQSADPNFPVEQLGTGGYRDENGVERAIPLEILPEDADEPLYGRTFPEAGLESAPALPHRKGAIAMARSGVNTASAQFYITLADVDFLNGNYAVFGYTTSGMDVVDKIQLGDVIQSVKVTSGAENLVQADGSSEAASE</sequence>
<accession>A0A0P7ZJ56</accession>
<dbReference type="STRING" id="1666911.HLUCCA11_20300"/>
<dbReference type="InterPro" id="IPR029000">
    <property type="entry name" value="Cyclophilin-like_dom_sf"/>
</dbReference>
<dbReference type="AlphaFoldDB" id="A0A0P7ZJ56"/>
<comment type="similarity">
    <text evidence="3">Belongs to the cyclophilin-type PPIase family.</text>
</comment>
<dbReference type="Gene3D" id="2.40.100.10">
    <property type="entry name" value="Cyclophilin-like"/>
    <property type="match status" value="1"/>
</dbReference>
<reference evidence="5 6" key="1">
    <citation type="submission" date="2015-09" db="EMBL/GenBank/DDBJ databases">
        <title>Identification and resolution of microdiversity through metagenomic sequencing of parallel consortia.</title>
        <authorList>
            <person name="Nelson W.C."/>
            <person name="Romine M.F."/>
            <person name="Lindemann S.R."/>
        </authorList>
    </citation>
    <scope>NUCLEOTIDE SEQUENCE [LARGE SCALE GENOMIC DNA]</scope>
    <source>
        <strain evidence="5">Ana</strain>
    </source>
</reference>
<evidence type="ECO:0000256" key="3">
    <source>
        <dbReference type="RuleBase" id="RU363019"/>
    </source>
</evidence>